<evidence type="ECO:0000313" key="3">
    <source>
        <dbReference type="EMBL" id="AVM48284.1"/>
    </source>
</evidence>
<evidence type="ECO:0000256" key="1">
    <source>
        <dbReference type="SAM" id="MobiDB-lite"/>
    </source>
</evidence>
<evidence type="ECO:0000259" key="2">
    <source>
        <dbReference type="Pfam" id="PF24703"/>
    </source>
</evidence>
<dbReference type="Proteomes" id="UP000237883">
    <property type="component" value="Chromosome"/>
</dbReference>
<proteinExistence type="predicted"/>
<dbReference type="OrthoDB" id="9812966at2"/>
<dbReference type="InterPro" id="IPR002989">
    <property type="entry name" value="Mycobac_pentapep"/>
</dbReference>
<feature type="domain" description="DUF7666" evidence="2">
    <location>
        <begin position="3"/>
        <end position="94"/>
    </location>
</feature>
<organism evidence="3 4">
    <name type="scientific">Mogibacterium diversum</name>
    <dbReference type="NCBI Taxonomy" id="114527"/>
    <lineage>
        <taxon>Bacteria</taxon>
        <taxon>Bacillati</taxon>
        <taxon>Bacillota</taxon>
        <taxon>Clostridia</taxon>
        <taxon>Peptostreptococcales</taxon>
        <taxon>Anaerovoracaceae</taxon>
        <taxon>Mogibacterium</taxon>
    </lineage>
</organism>
<keyword evidence="4" id="KW-1185">Reference proteome</keyword>
<dbReference type="RefSeq" id="WP_106057357.1">
    <property type="nucleotide sequence ID" value="NZ_CP027228.1"/>
</dbReference>
<evidence type="ECO:0000313" key="4">
    <source>
        <dbReference type="Proteomes" id="UP000237883"/>
    </source>
</evidence>
<sequence>MTKGFKVFNEDWTCNGFQYEVGKTFEMEDSPICCNRGFHFCTKLSDCFNYYPFNSDNKVAEVEAIGEVVSDSGDTKHCTNKIKIVRELTWHEVLDLVNMGKDCTGYCNSGNRNSGDWNSGNRNSGDWNSGDCNSGNWNSGNRNSGNRNSGNRNSGDWNSGNRNSGDWNSGDCNSGNWNSGNRNSGNWNSGDCNSGDWNDTSFSNGVFNTKEPNIYMFDELTEMTYRDWLNHPARFILNGVPFDEIRWVYSENMTDDEKKEHPEHDVTGGFLKEFDYSKNRQNWWNGLDKDTKEKIKSLPNFDKQKFERITGIKVD</sequence>
<reference evidence="4" key="1">
    <citation type="submission" date="2018-02" db="EMBL/GenBank/DDBJ databases">
        <authorList>
            <person name="Holder M.E."/>
            <person name="Ajami N.J."/>
            <person name="Petrosino J.F."/>
        </authorList>
    </citation>
    <scope>NUCLEOTIDE SEQUENCE [LARGE SCALE GENOMIC DNA]</scope>
    <source>
        <strain evidence="4">CCUG 47132</strain>
    </source>
</reference>
<name>A0A2S0L4Z9_9FIRM</name>
<gene>
    <name evidence="3" type="ORF">C5Q96_05260</name>
</gene>
<dbReference type="InterPro" id="IPR056083">
    <property type="entry name" value="DUF7666"/>
</dbReference>
<accession>A0A2S0L4Z9</accession>
<dbReference type="KEGG" id="mdv:C5Q96_05260"/>
<dbReference type="EMBL" id="CP027228">
    <property type="protein sequence ID" value="AVM48284.1"/>
    <property type="molecule type" value="Genomic_DNA"/>
</dbReference>
<dbReference type="Pfam" id="PF24703">
    <property type="entry name" value="DUF7666"/>
    <property type="match status" value="1"/>
</dbReference>
<protein>
    <recommendedName>
        <fullName evidence="2">DUF7666 domain-containing protein</fullName>
    </recommendedName>
</protein>
<feature type="region of interest" description="Disordered" evidence="1">
    <location>
        <begin position="137"/>
        <end position="164"/>
    </location>
</feature>
<dbReference type="GeneID" id="78391667"/>
<dbReference type="Pfam" id="PF01469">
    <property type="entry name" value="Pentapeptide_2"/>
    <property type="match status" value="2"/>
</dbReference>
<dbReference type="AlphaFoldDB" id="A0A2S0L4Z9"/>